<evidence type="ECO:0000259" key="7">
    <source>
        <dbReference type="Pfam" id="PF17102"/>
    </source>
</evidence>
<dbReference type="Pfam" id="PF17101">
    <property type="entry name" value="Stealth_CR1"/>
    <property type="match status" value="1"/>
</dbReference>
<dbReference type="InterPro" id="IPR031356">
    <property type="entry name" value="Stealth_CR4"/>
</dbReference>
<feature type="domain" description="Stealth protein CR1 conserved region 1" evidence="6">
    <location>
        <begin position="244"/>
        <end position="271"/>
    </location>
</feature>
<dbReference type="InterPro" id="IPR021520">
    <property type="entry name" value="Stealth_CR2"/>
</dbReference>
<evidence type="ECO:0000256" key="3">
    <source>
        <dbReference type="ARBA" id="ARBA00023169"/>
    </source>
</evidence>
<evidence type="ECO:0000256" key="2">
    <source>
        <dbReference type="ARBA" id="ARBA00022679"/>
    </source>
</evidence>
<feature type="compositionally biased region" description="Basic and acidic residues" evidence="4">
    <location>
        <begin position="47"/>
        <end position="56"/>
    </location>
</feature>
<evidence type="ECO:0000259" key="6">
    <source>
        <dbReference type="Pfam" id="PF17101"/>
    </source>
</evidence>
<dbReference type="InterPro" id="IPR047141">
    <property type="entry name" value="Stealth"/>
</dbReference>
<reference evidence="10" key="1">
    <citation type="journal article" date="2019" name="Int. J. Syst. Evol. Microbiol.">
        <title>The Global Catalogue of Microorganisms (GCM) 10K type strain sequencing project: providing services to taxonomists for standard genome sequencing and annotation.</title>
        <authorList>
            <consortium name="The Broad Institute Genomics Platform"/>
            <consortium name="The Broad Institute Genome Sequencing Center for Infectious Disease"/>
            <person name="Wu L."/>
            <person name="Ma J."/>
        </authorList>
    </citation>
    <scope>NUCLEOTIDE SEQUENCE [LARGE SCALE GENOMIC DNA]</scope>
    <source>
        <strain evidence="10">CCM 7855</strain>
    </source>
</reference>
<comment type="similarity">
    <text evidence="1">Belongs to the stealth family.</text>
</comment>
<evidence type="ECO:0000256" key="4">
    <source>
        <dbReference type="SAM" id="MobiDB-lite"/>
    </source>
</evidence>
<evidence type="ECO:0000259" key="5">
    <source>
        <dbReference type="Pfam" id="PF11380"/>
    </source>
</evidence>
<accession>A0ABQ1U4E2</accession>
<dbReference type="Proteomes" id="UP000632454">
    <property type="component" value="Unassembled WGS sequence"/>
</dbReference>
<feature type="domain" description="Stealth protein CR3 conserved region 3" evidence="7">
    <location>
        <begin position="432"/>
        <end position="478"/>
    </location>
</feature>
<name>A0ABQ1U4E2_9NOCA</name>
<sequence length="562" mass="63888">MQYTRGHTHWLKPRVLRHLGRIAITSSPPSRELYLVPPNPSAAQRQQHPERPLTPRLRDRTDIVEFHGRHALRNTTTTPRQAMVADLLFIRDALDTAGLDYLLVRGNDLRPVLAVDWHLRTELRAALVSACAREPFYVKAMDVKNSRPTLVADDKLSEDDDARVLRLYRPRYEPDSGLHYGASTAVQVELWSMSDEVMVLPVENSLTRNTIRADEIVRGTVERFGVTWPTIENMFDDHASDISFDIDIVFSWVDGSSAEFQAQRAKRMKNYVVGSGDDSAARFRQIDELKYALRSVHMYAPWIRRIFVATDSPRPAWLADDPRVTFVPSEEFFADTSVLPTHNSQAVESQLHRIPGLSEHFLYSNDDMFFARPVQPEMFFSPGGISMFIEGPVRIGLGVNDDERSGFENAARVNRRVLKQRFGSVTTRHLEHVATPLRKSVMSEMEVEFGDEFTATAASAFRASENISVTNSLYHYYALRTGQAVVQRGAKVRYIDTTSVAGLRSMEKLLPKRAVDFFCLNDGSFPEVDLEVRTERVTRFLDRYFPIAAEWETPVAVSPATH</sequence>
<dbReference type="InterPro" id="IPR031357">
    <property type="entry name" value="Stealth_CR3"/>
</dbReference>
<dbReference type="Pfam" id="PF17102">
    <property type="entry name" value="Stealth_CR3"/>
    <property type="match status" value="1"/>
</dbReference>
<keyword evidence="3" id="KW-0270">Exopolysaccharide synthesis</keyword>
<comment type="caution">
    <text evidence="9">The sequence shown here is derived from an EMBL/GenBank/DDBJ whole genome shotgun (WGS) entry which is preliminary data.</text>
</comment>
<dbReference type="InterPro" id="IPR031358">
    <property type="entry name" value="Stealth_CR1"/>
</dbReference>
<evidence type="ECO:0000259" key="8">
    <source>
        <dbReference type="Pfam" id="PF17103"/>
    </source>
</evidence>
<dbReference type="EMBL" id="BMCS01000001">
    <property type="protein sequence ID" value="GGF10595.1"/>
    <property type="molecule type" value="Genomic_DNA"/>
</dbReference>
<dbReference type="PANTHER" id="PTHR24045">
    <property type="match status" value="1"/>
</dbReference>
<keyword evidence="2" id="KW-0808">Transferase</keyword>
<dbReference type="Pfam" id="PF17103">
    <property type="entry name" value="Stealth_CR4"/>
    <property type="match status" value="1"/>
</dbReference>
<feature type="domain" description="Stealth protein CR2 conserved region 2" evidence="5">
    <location>
        <begin position="282"/>
        <end position="384"/>
    </location>
</feature>
<feature type="domain" description="Stealth protein CR4 conserved region 4" evidence="8">
    <location>
        <begin position="508"/>
        <end position="554"/>
    </location>
</feature>
<organism evidence="9 10">
    <name type="scientific">Williamsia phyllosphaerae</name>
    <dbReference type="NCBI Taxonomy" id="885042"/>
    <lineage>
        <taxon>Bacteria</taxon>
        <taxon>Bacillati</taxon>
        <taxon>Actinomycetota</taxon>
        <taxon>Actinomycetes</taxon>
        <taxon>Mycobacteriales</taxon>
        <taxon>Nocardiaceae</taxon>
        <taxon>Williamsia</taxon>
    </lineage>
</organism>
<evidence type="ECO:0000313" key="9">
    <source>
        <dbReference type="EMBL" id="GGF10595.1"/>
    </source>
</evidence>
<dbReference type="PANTHER" id="PTHR24045:SF0">
    <property type="entry name" value="N-ACETYLGLUCOSAMINE-1-PHOSPHOTRANSFERASE SUBUNITS ALPHA_BETA"/>
    <property type="match status" value="1"/>
</dbReference>
<feature type="region of interest" description="Disordered" evidence="4">
    <location>
        <begin position="35"/>
        <end position="56"/>
    </location>
</feature>
<keyword evidence="10" id="KW-1185">Reference proteome</keyword>
<proteinExistence type="inferred from homology"/>
<evidence type="ECO:0000313" key="10">
    <source>
        <dbReference type="Proteomes" id="UP000632454"/>
    </source>
</evidence>
<protein>
    <submittedName>
        <fullName evidence="9">Exopolysaccharide phosphotransferase CpsY</fullName>
    </submittedName>
</protein>
<evidence type="ECO:0000256" key="1">
    <source>
        <dbReference type="ARBA" id="ARBA00007583"/>
    </source>
</evidence>
<gene>
    <name evidence="9" type="primary">cpsY</name>
    <name evidence="9" type="ORF">GCM10007298_03210</name>
</gene>
<dbReference type="Pfam" id="PF11380">
    <property type="entry name" value="Stealth_CR2"/>
    <property type="match status" value="1"/>
</dbReference>